<reference evidence="2 3" key="1">
    <citation type="journal article" date="2013" name="Genome Announc.">
        <title>Draft Genome Sequence of Streptomyces viridochromogenes Strain Tu57, Producer of Avilamycin.</title>
        <authorList>
            <person name="Gruning B.A."/>
            <person name="Erxleben A."/>
            <person name="Hahnlein A."/>
            <person name="Gunther S."/>
        </authorList>
    </citation>
    <scope>NUCLEOTIDE SEQUENCE [LARGE SCALE GENOMIC DNA]</scope>
    <source>
        <strain evidence="2 3">Tue57</strain>
    </source>
</reference>
<dbReference type="Gene3D" id="2.130.10.10">
    <property type="entry name" value="YVTN repeat-like/Quinoprotein amine dehydrogenase"/>
    <property type="match status" value="1"/>
</dbReference>
<evidence type="ECO:0008006" key="4">
    <source>
        <dbReference type="Google" id="ProtNLM"/>
    </source>
</evidence>
<protein>
    <recommendedName>
        <fullName evidence="4">WD40 repeat domain-containing protein</fullName>
    </recommendedName>
</protein>
<gene>
    <name evidence="2" type="ORF">STVIR_6710</name>
</gene>
<dbReference type="EMBL" id="AMLP01000211">
    <property type="protein sequence ID" value="ELS52328.1"/>
    <property type="molecule type" value="Genomic_DNA"/>
</dbReference>
<keyword evidence="1" id="KW-1133">Transmembrane helix</keyword>
<dbReference type="SUPFAM" id="SSF82171">
    <property type="entry name" value="DPP6 N-terminal domain-like"/>
    <property type="match status" value="1"/>
</dbReference>
<feature type="transmembrane region" description="Helical" evidence="1">
    <location>
        <begin position="41"/>
        <end position="61"/>
    </location>
</feature>
<dbReference type="Proteomes" id="UP000011205">
    <property type="component" value="Unassembled WGS sequence"/>
</dbReference>
<dbReference type="AlphaFoldDB" id="L8P856"/>
<evidence type="ECO:0000313" key="2">
    <source>
        <dbReference type="EMBL" id="ELS52328.1"/>
    </source>
</evidence>
<comment type="caution">
    <text evidence="2">The sequence shown here is derived from an EMBL/GenBank/DDBJ whole genome shotgun (WGS) entry which is preliminary data.</text>
</comment>
<accession>L8P856</accession>
<evidence type="ECO:0000256" key="1">
    <source>
        <dbReference type="SAM" id="Phobius"/>
    </source>
</evidence>
<keyword evidence="1" id="KW-0812">Transmembrane</keyword>
<evidence type="ECO:0000313" key="3">
    <source>
        <dbReference type="Proteomes" id="UP000011205"/>
    </source>
</evidence>
<sequence>MNTEELLRDSLWELAAEQRPAGPGFADRVLAARRRRRNRRLASVAAATAAVLAVGVAVPLLDPGKETVRPAGVLDKGGVHAHPDQSPPRDVIAAGQAVLAAYYRAEVEPQTDRRAVSQRTYWLLDPKTGKYEKDSRWSFVAVAPGLKTAAVLERSLPARRIGLLDLTTGEVERWIPVERGVGGLAFSYDGSRLVATTYDENPDLRIKRKLIDLNGKETWMWGTEFGESSRSGFYDLDVVSGERYWSPVAPDRSIGSRQDFEFSRAGDRVYSPVMGAGDGLQQFYRLDGAKAAAPANEKGLRSDVPARLSPNGSLAALGLTKEVNGKPGKSYSSIRDPRTGKEITKVRGVHLLAWADDRRLIAWERVTGLNETYRPQLVLVTIGSDKVVPLSGVREEPAKGVDWDTWEPVFARR</sequence>
<proteinExistence type="predicted"/>
<dbReference type="PATRIC" id="fig|1160705.3.peg.6628"/>
<name>L8P856_STRVR</name>
<dbReference type="InterPro" id="IPR015943">
    <property type="entry name" value="WD40/YVTN_repeat-like_dom_sf"/>
</dbReference>
<organism evidence="2 3">
    <name type="scientific">Streptomyces viridochromogenes Tue57</name>
    <dbReference type="NCBI Taxonomy" id="1160705"/>
    <lineage>
        <taxon>Bacteria</taxon>
        <taxon>Bacillati</taxon>
        <taxon>Actinomycetota</taxon>
        <taxon>Actinomycetes</taxon>
        <taxon>Kitasatosporales</taxon>
        <taxon>Streptomycetaceae</taxon>
        <taxon>Streptomyces</taxon>
    </lineage>
</organism>
<dbReference type="RefSeq" id="WP_004002177.1">
    <property type="nucleotide sequence ID" value="NZ_AMLP01000211.1"/>
</dbReference>
<keyword evidence="1" id="KW-0472">Membrane</keyword>